<evidence type="ECO:0000313" key="2">
    <source>
        <dbReference type="Proteomes" id="UP000749559"/>
    </source>
</evidence>
<comment type="caution">
    <text evidence="1">The sequence shown here is derived from an EMBL/GenBank/DDBJ whole genome shotgun (WGS) entry which is preliminary data.</text>
</comment>
<protein>
    <submittedName>
        <fullName evidence="1">Uncharacterized protein</fullName>
    </submittedName>
</protein>
<dbReference type="AlphaFoldDB" id="A0A8S4PWV4"/>
<gene>
    <name evidence="1" type="ORF">OFUS_LOCUS21971</name>
</gene>
<dbReference type="EMBL" id="CAIIXF020000010">
    <property type="protein sequence ID" value="CAH1797737.1"/>
    <property type="molecule type" value="Genomic_DNA"/>
</dbReference>
<accession>A0A8S4PWV4</accession>
<organism evidence="1 2">
    <name type="scientific">Owenia fusiformis</name>
    <name type="common">Polychaete worm</name>
    <dbReference type="NCBI Taxonomy" id="6347"/>
    <lineage>
        <taxon>Eukaryota</taxon>
        <taxon>Metazoa</taxon>
        <taxon>Spiralia</taxon>
        <taxon>Lophotrochozoa</taxon>
        <taxon>Annelida</taxon>
        <taxon>Polychaeta</taxon>
        <taxon>Sedentaria</taxon>
        <taxon>Canalipalpata</taxon>
        <taxon>Sabellida</taxon>
        <taxon>Oweniida</taxon>
        <taxon>Oweniidae</taxon>
        <taxon>Owenia</taxon>
    </lineage>
</organism>
<feature type="non-terminal residue" evidence="1">
    <location>
        <position position="1"/>
    </location>
</feature>
<reference evidence="1" key="1">
    <citation type="submission" date="2022-03" db="EMBL/GenBank/DDBJ databases">
        <authorList>
            <person name="Martin C."/>
        </authorList>
    </citation>
    <scope>NUCLEOTIDE SEQUENCE</scope>
</reference>
<sequence length="211" mass="24157">GYVNVSSKLLKDLYLPTTKALNGSSKRRLNTLFVSQQLKTAVKWSLKKLNNLKFIGEKDHRYPAEYEDGAISIHRSLHSPSVWLRLGTKLCTTDIDLTFCFERKRVGAYTSVMIPSYGSDCHQCCEFCCHWMESIVPNPPFSNIFELDRPHHALYLTLKFTVRLLVESCGSDIYMRKKVNISSHFLKTMLLHHQNTCQTSNLDGCFGGILF</sequence>
<evidence type="ECO:0000313" key="1">
    <source>
        <dbReference type="EMBL" id="CAH1797737.1"/>
    </source>
</evidence>
<name>A0A8S4PWV4_OWEFU</name>
<keyword evidence="2" id="KW-1185">Reference proteome</keyword>
<proteinExistence type="predicted"/>
<dbReference type="OrthoDB" id="6160741at2759"/>
<dbReference type="Proteomes" id="UP000749559">
    <property type="component" value="Unassembled WGS sequence"/>
</dbReference>